<keyword evidence="2" id="KW-1185">Reference proteome</keyword>
<dbReference type="Proteomes" id="UP000887563">
    <property type="component" value="Unplaced"/>
</dbReference>
<organism evidence="2 3">
    <name type="scientific">Meloidogyne incognita</name>
    <name type="common">Southern root-knot nematode worm</name>
    <name type="synonym">Oxyuris incognita</name>
    <dbReference type="NCBI Taxonomy" id="6306"/>
    <lineage>
        <taxon>Eukaryota</taxon>
        <taxon>Metazoa</taxon>
        <taxon>Ecdysozoa</taxon>
        <taxon>Nematoda</taxon>
        <taxon>Chromadorea</taxon>
        <taxon>Rhabditida</taxon>
        <taxon>Tylenchina</taxon>
        <taxon>Tylenchomorpha</taxon>
        <taxon>Tylenchoidea</taxon>
        <taxon>Meloidogynidae</taxon>
        <taxon>Meloidogyninae</taxon>
        <taxon>Meloidogyne</taxon>
        <taxon>Meloidogyne incognita group</taxon>
    </lineage>
</organism>
<dbReference type="AlphaFoldDB" id="A0A914NQC2"/>
<feature type="transmembrane region" description="Helical" evidence="1">
    <location>
        <begin position="60"/>
        <end position="83"/>
    </location>
</feature>
<feature type="transmembrane region" description="Helical" evidence="1">
    <location>
        <begin position="29"/>
        <end position="51"/>
    </location>
</feature>
<evidence type="ECO:0000256" key="1">
    <source>
        <dbReference type="SAM" id="Phobius"/>
    </source>
</evidence>
<proteinExistence type="predicted"/>
<feature type="transmembrane region" description="Helical" evidence="1">
    <location>
        <begin position="7"/>
        <end position="23"/>
    </location>
</feature>
<sequence>MFTCRPFLGLLFLIAFFGEYIFVEILQCLVIFSLAKALLIFPLIFCFRLLLRLCLFHGSLFLRFPVMFTLRSFIIIFFFNLLLCL</sequence>
<dbReference type="WBParaSite" id="Minc3s09000g42832">
    <property type="protein sequence ID" value="Minc3s09000g42832"/>
    <property type="gene ID" value="Minc3s09000g42832"/>
</dbReference>
<evidence type="ECO:0000313" key="3">
    <source>
        <dbReference type="WBParaSite" id="Minc3s09000g42832"/>
    </source>
</evidence>
<keyword evidence="1" id="KW-0812">Transmembrane</keyword>
<keyword evidence="1" id="KW-1133">Transmembrane helix</keyword>
<reference evidence="3" key="1">
    <citation type="submission" date="2022-11" db="UniProtKB">
        <authorList>
            <consortium name="WormBaseParasite"/>
        </authorList>
    </citation>
    <scope>IDENTIFICATION</scope>
</reference>
<name>A0A914NQC2_MELIC</name>
<protein>
    <submittedName>
        <fullName evidence="3">Candidate secreted effector</fullName>
    </submittedName>
</protein>
<evidence type="ECO:0000313" key="2">
    <source>
        <dbReference type="Proteomes" id="UP000887563"/>
    </source>
</evidence>
<keyword evidence="1" id="KW-0472">Membrane</keyword>
<accession>A0A914NQC2</accession>